<dbReference type="PANTHER" id="PTHR13134">
    <property type="entry name" value="TRAFFICKING PROTEIN PARTICLE COMPLEX SUBUNIT 13"/>
    <property type="match status" value="1"/>
</dbReference>
<organism evidence="4 5">
    <name type="scientific">Hydnomerulius pinastri MD-312</name>
    <dbReference type="NCBI Taxonomy" id="994086"/>
    <lineage>
        <taxon>Eukaryota</taxon>
        <taxon>Fungi</taxon>
        <taxon>Dikarya</taxon>
        <taxon>Basidiomycota</taxon>
        <taxon>Agaricomycotina</taxon>
        <taxon>Agaricomycetes</taxon>
        <taxon>Agaricomycetidae</taxon>
        <taxon>Boletales</taxon>
        <taxon>Boletales incertae sedis</taxon>
        <taxon>Leucogyrophana</taxon>
    </lineage>
</organism>
<sequence length="664" mass="71700">MANVDGQGHLLSLKVMRVSRPGLASAWEPFYSSSPSFSAHSTASILSLQGKTPLPGHPKTLRDLTHVSEFLTLPAAFGAIQLGETFSSCLCVNNEANVDVEGVSIRVEMQTANSKSILAELGGPEYRLAVADGFEHVVHHEVKELGQHVLACVVTYRLPPGFRHAPGPAEGSSDPSLQSFRKYYKFAVTNPLSVKTKVHTPKSPSALLHSLEREKVFLEVHIQNMTQEPMWFDRMEFECVEGWSAVDANRVSKTDDSGTKTQLQLFSGSMALMQPQAVRQYIYILSPATIPSFPVPLQPGVVIPLGRLDISWRSQFGEPGRLLTSTLSRRITGPAPPPPPQPQPQLPATQQPPTAIPPYLQRNTPAPSSPSRPRSPQLPPSRPNSPPPNQFRPGSPFRKPQALPPIQRPHSPAGSISSISVPPTQPLVVPDLAPDLDVDLVVVRRVDGPVFVEKPFTLGLRITVAASIPRGRRQGVVSLVVQHLQPSRASSGSAPETSQVTATSSTRFSSYASPSTQVTPAQTPYIIAGELPLVSSPQKLVSAEGDITISLPPPYFDTPDETRNAKLKGCSFLGPSAISLAPMKLTPPPENENDDIPIPRAEGSQEFELTFQPLRTGFVCVGGLRVILVGDDISDVDGATHRAAGKGPRTLKELDILAEVWVRS</sequence>
<evidence type="ECO:0008006" key="6">
    <source>
        <dbReference type="Google" id="ProtNLM"/>
    </source>
</evidence>
<dbReference type="AlphaFoldDB" id="A0A0C9WAM9"/>
<dbReference type="InterPro" id="IPR055427">
    <property type="entry name" value="TRAPPC13_N"/>
</dbReference>
<evidence type="ECO:0000259" key="3">
    <source>
        <dbReference type="Pfam" id="PF23647"/>
    </source>
</evidence>
<gene>
    <name evidence="4" type="ORF">HYDPIDRAFT_98329</name>
</gene>
<feature type="compositionally biased region" description="Low complexity" evidence="1">
    <location>
        <begin position="365"/>
        <end position="375"/>
    </location>
</feature>
<protein>
    <recommendedName>
        <fullName evidence="6">DUF974-domain-containing protein</fullName>
    </recommendedName>
</protein>
<accession>A0A0C9WAM9</accession>
<dbReference type="InterPro" id="IPR010378">
    <property type="entry name" value="TRAPPC13"/>
</dbReference>
<feature type="region of interest" description="Disordered" evidence="1">
    <location>
        <begin position="486"/>
        <end position="515"/>
    </location>
</feature>
<dbReference type="HOGENOM" id="CLU_390303_0_0_1"/>
<feature type="domain" description="Trafficking protein particle complex subunit 13 N-terminal" evidence="2">
    <location>
        <begin position="9"/>
        <end position="188"/>
    </location>
</feature>
<feature type="compositionally biased region" description="Pro residues" evidence="1">
    <location>
        <begin position="334"/>
        <end position="345"/>
    </location>
</feature>
<feature type="compositionally biased region" description="Pro residues" evidence="1">
    <location>
        <begin position="376"/>
        <end position="390"/>
    </location>
</feature>
<dbReference type="Pfam" id="PF23647">
    <property type="entry name" value="TRAPPC13_M"/>
    <property type="match status" value="1"/>
</dbReference>
<evidence type="ECO:0000256" key="1">
    <source>
        <dbReference type="SAM" id="MobiDB-lite"/>
    </source>
</evidence>
<dbReference type="Pfam" id="PF06159">
    <property type="entry name" value="TRAPPC13_N"/>
    <property type="match status" value="1"/>
</dbReference>
<dbReference type="GO" id="GO:1990072">
    <property type="term" value="C:TRAPPIII protein complex"/>
    <property type="evidence" value="ECO:0007669"/>
    <property type="project" value="TreeGrafter"/>
</dbReference>
<proteinExistence type="predicted"/>
<dbReference type="Proteomes" id="UP000053820">
    <property type="component" value="Unassembled WGS sequence"/>
</dbReference>
<dbReference type="InterPro" id="IPR055429">
    <property type="entry name" value="TRAPPC13_M"/>
</dbReference>
<evidence type="ECO:0000313" key="5">
    <source>
        <dbReference type="Proteomes" id="UP000053820"/>
    </source>
</evidence>
<dbReference type="PANTHER" id="PTHR13134:SF3">
    <property type="entry name" value="TRAFFICKING PROTEIN PARTICLE COMPLEX SUBUNIT 13"/>
    <property type="match status" value="1"/>
</dbReference>
<feature type="domain" description="Trafficking protein particle complex subunit 13 middle" evidence="3">
    <location>
        <begin position="192"/>
        <end position="331"/>
    </location>
</feature>
<dbReference type="EMBL" id="KN839870">
    <property type="protein sequence ID" value="KIJ60596.1"/>
    <property type="molecule type" value="Genomic_DNA"/>
</dbReference>
<dbReference type="OrthoDB" id="10250284at2759"/>
<evidence type="ECO:0000313" key="4">
    <source>
        <dbReference type="EMBL" id="KIJ60596.1"/>
    </source>
</evidence>
<feature type="region of interest" description="Disordered" evidence="1">
    <location>
        <begin position="328"/>
        <end position="419"/>
    </location>
</feature>
<name>A0A0C9WAM9_9AGAM</name>
<keyword evidence="5" id="KW-1185">Reference proteome</keyword>
<reference evidence="4 5" key="1">
    <citation type="submission" date="2014-04" db="EMBL/GenBank/DDBJ databases">
        <title>Evolutionary Origins and Diversification of the Mycorrhizal Mutualists.</title>
        <authorList>
            <consortium name="DOE Joint Genome Institute"/>
            <consortium name="Mycorrhizal Genomics Consortium"/>
            <person name="Kohler A."/>
            <person name="Kuo A."/>
            <person name="Nagy L.G."/>
            <person name="Floudas D."/>
            <person name="Copeland A."/>
            <person name="Barry K.W."/>
            <person name="Cichocki N."/>
            <person name="Veneault-Fourrey C."/>
            <person name="LaButti K."/>
            <person name="Lindquist E.A."/>
            <person name="Lipzen A."/>
            <person name="Lundell T."/>
            <person name="Morin E."/>
            <person name="Murat C."/>
            <person name="Riley R."/>
            <person name="Ohm R."/>
            <person name="Sun H."/>
            <person name="Tunlid A."/>
            <person name="Henrissat B."/>
            <person name="Grigoriev I.V."/>
            <person name="Hibbett D.S."/>
            <person name="Martin F."/>
        </authorList>
    </citation>
    <scope>NUCLEOTIDE SEQUENCE [LARGE SCALE GENOMIC DNA]</scope>
    <source>
        <strain evidence="4 5">MD-312</strain>
    </source>
</reference>
<evidence type="ECO:0000259" key="2">
    <source>
        <dbReference type="Pfam" id="PF06159"/>
    </source>
</evidence>